<dbReference type="AlphaFoldDB" id="R0KX79"/>
<accession>R0KX79</accession>
<evidence type="ECO:0000313" key="1">
    <source>
        <dbReference type="EMBL" id="EOB14822.1"/>
    </source>
</evidence>
<protein>
    <submittedName>
        <fullName evidence="1">Uncharacterized protein</fullName>
    </submittedName>
</protein>
<keyword evidence="2" id="KW-1185">Reference proteome</keyword>
<dbReference type="HOGENOM" id="CLU_2264480_0_0_1"/>
<evidence type="ECO:0000313" key="2">
    <source>
        <dbReference type="Proteomes" id="UP000016927"/>
    </source>
</evidence>
<proteinExistence type="predicted"/>
<name>R0KX79_NOSB1</name>
<gene>
    <name evidence="1" type="ORF">NBO_14g0010</name>
</gene>
<dbReference type="Proteomes" id="UP000016927">
    <property type="component" value="Unassembled WGS sequence"/>
</dbReference>
<dbReference type="OrthoDB" id="2189784at2759"/>
<sequence>MNINSRVYNLTFFRIEKIVIGEGSREEGSTPHFKGVINKFLLVEGSDYKNCRIVNLEGAYLYLKVLDRLERYLRYHNLFGVYLDSPYPYYFNKKEKIELRNVM</sequence>
<dbReference type="EMBL" id="KB908922">
    <property type="protein sequence ID" value="EOB14822.1"/>
    <property type="molecule type" value="Genomic_DNA"/>
</dbReference>
<dbReference type="VEuPathDB" id="MicrosporidiaDB:NBO_14g0010"/>
<reference evidence="1 2" key="1">
    <citation type="journal article" date="2013" name="BMC Genomics">
        <title>Comparative genomics of parasitic silkworm microsporidia reveal an association between genome expansion and host adaptation.</title>
        <authorList>
            <person name="Pan G."/>
            <person name="Xu J."/>
            <person name="Li T."/>
            <person name="Xia Q."/>
            <person name="Liu S.L."/>
            <person name="Zhang G."/>
            <person name="Li S."/>
            <person name="Li C."/>
            <person name="Liu H."/>
            <person name="Yang L."/>
            <person name="Liu T."/>
            <person name="Zhang X."/>
            <person name="Wu Z."/>
            <person name="Fan W."/>
            <person name="Dang X."/>
            <person name="Xiang H."/>
            <person name="Tao M."/>
            <person name="Li Y."/>
            <person name="Hu J."/>
            <person name="Li Z."/>
            <person name="Lin L."/>
            <person name="Luo J."/>
            <person name="Geng L."/>
            <person name="Wang L."/>
            <person name="Long M."/>
            <person name="Wan Y."/>
            <person name="He N."/>
            <person name="Zhang Z."/>
            <person name="Lu C."/>
            <person name="Keeling P.J."/>
            <person name="Wang J."/>
            <person name="Xiang Z."/>
            <person name="Zhou Z."/>
        </authorList>
    </citation>
    <scope>NUCLEOTIDE SEQUENCE [LARGE SCALE GENOMIC DNA]</scope>
    <source>
        <strain evidence="2">CQ1 / CVCC 102059</strain>
    </source>
</reference>
<organism evidence="1 2">
    <name type="scientific">Nosema bombycis (strain CQ1 / CVCC 102059)</name>
    <name type="common">Microsporidian parasite</name>
    <name type="synonym">Pebrine of silkworm</name>
    <dbReference type="NCBI Taxonomy" id="578461"/>
    <lineage>
        <taxon>Eukaryota</taxon>
        <taxon>Fungi</taxon>
        <taxon>Fungi incertae sedis</taxon>
        <taxon>Microsporidia</taxon>
        <taxon>Nosematidae</taxon>
        <taxon>Nosema</taxon>
    </lineage>
</organism>